<gene>
    <name evidence="10" type="primary">brnQ</name>
    <name evidence="10" type="ORF">IC621_10015</name>
</gene>
<dbReference type="RefSeq" id="WP_191158154.1">
    <property type="nucleotide sequence ID" value="NZ_JACXAI010000010.1"/>
</dbReference>
<feature type="transmembrane region" description="Helical" evidence="9">
    <location>
        <begin position="410"/>
        <end position="431"/>
    </location>
</feature>
<evidence type="ECO:0000313" key="10">
    <source>
        <dbReference type="EMBL" id="MBD1380565.1"/>
    </source>
</evidence>
<evidence type="ECO:0000256" key="4">
    <source>
        <dbReference type="ARBA" id="ARBA00022475"/>
    </source>
</evidence>
<evidence type="ECO:0000313" key="11">
    <source>
        <dbReference type="Proteomes" id="UP000626844"/>
    </source>
</evidence>
<comment type="subcellular location">
    <subcellularLocation>
        <location evidence="1 9">Cell membrane</location>
        <topology evidence="1 9">Multi-pass membrane protein</topology>
    </subcellularLocation>
</comment>
<keyword evidence="6 9" id="KW-0029">Amino-acid transport</keyword>
<protein>
    <recommendedName>
        <fullName evidence="9">Branched-chain amino acid transport system carrier protein</fullName>
    </recommendedName>
</protein>
<evidence type="ECO:0000256" key="6">
    <source>
        <dbReference type="ARBA" id="ARBA00022970"/>
    </source>
</evidence>
<feature type="transmembrane region" description="Helical" evidence="9">
    <location>
        <begin position="238"/>
        <end position="261"/>
    </location>
</feature>
<evidence type="ECO:0000256" key="9">
    <source>
        <dbReference type="RuleBase" id="RU362122"/>
    </source>
</evidence>
<dbReference type="NCBIfam" id="TIGR00796">
    <property type="entry name" value="livcs"/>
    <property type="match status" value="1"/>
</dbReference>
<evidence type="ECO:0000256" key="3">
    <source>
        <dbReference type="ARBA" id="ARBA00022448"/>
    </source>
</evidence>
<feature type="transmembrane region" description="Helical" evidence="9">
    <location>
        <begin position="75"/>
        <end position="98"/>
    </location>
</feature>
<feature type="transmembrane region" description="Helical" evidence="9">
    <location>
        <begin position="376"/>
        <end position="398"/>
    </location>
</feature>
<keyword evidence="3 9" id="KW-0813">Transport</keyword>
<comment type="caution">
    <text evidence="10">The sequence shown here is derived from an EMBL/GenBank/DDBJ whole genome shotgun (WGS) entry which is preliminary data.</text>
</comment>
<feature type="transmembrane region" description="Helical" evidence="9">
    <location>
        <begin position="9"/>
        <end position="28"/>
    </location>
</feature>
<feature type="transmembrane region" description="Helical" evidence="9">
    <location>
        <begin position="281"/>
        <end position="309"/>
    </location>
</feature>
<keyword evidence="11" id="KW-1185">Reference proteome</keyword>
<evidence type="ECO:0000256" key="8">
    <source>
        <dbReference type="ARBA" id="ARBA00023136"/>
    </source>
</evidence>
<feature type="transmembrane region" description="Helical" evidence="9">
    <location>
        <begin position="40"/>
        <end position="63"/>
    </location>
</feature>
<dbReference type="EMBL" id="JACXAI010000010">
    <property type="protein sequence ID" value="MBD1380565.1"/>
    <property type="molecule type" value="Genomic_DNA"/>
</dbReference>
<keyword evidence="7 9" id="KW-1133">Transmembrane helix</keyword>
<comment type="function">
    <text evidence="9">Component of the transport system for branched-chain amino acids.</text>
</comment>
<dbReference type="GO" id="GO:0015190">
    <property type="term" value="F:L-leucine transmembrane transporter activity"/>
    <property type="evidence" value="ECO:0007669"/>
    <property type="project" value="TreeGrafter"/>
</dbReference>
<feature type="transmembrane region" description="Helical" evidence="9">
    <location>
        <begin position="123"/>
        <end position="142"/>
    </location>
</feature>
<dbReference type="PANTHER" id="PTHR30588">
    <property type="entry name" value="BRANCHED-CHAIN AMINO ACID TRANSPORT SYSTEM 2 CARRIER PROTEIN"/>
    <property type="match status" value="1"/>
</dbReference>
<organism evidence="10 11">
    <name type="scientific">Metabacillus arenae</name>
    <dbReference type="NCBI Taxonomy" id="2771434"/>
    <lineage>
        <taxon>Bacteria</taxon>
        <taxon>Bacillati</taxon>
        <taxon>Bacillota</taxon>
        <taxon>Bacilli</taxon>
        <taxon>Bacillales</taxon>
        <taxon>Bacillaceae</taxon>
        <taxon>Metabacillus</taxon>
    </lineage>
</organism>
<dbReference type="GO" id="GO:0005304">
    <property type="term" value="F:L-valine transmembrane transporter activity"/>
    <property type="evidence" value="ECO:0007669"/>
    <property type="project" value="TreeGrafter"/>
</dbReference>
<dbReference type="GO" id="GO:0015820">
    <property type="term" value="P:L-leucine transport"/>
    <property type="evidence" value="ECO:0007669"/>
    <property type="project" value="TreeGrafter"/>
</dbReference>
<name>A0A926NGW0_9BACI</name>
<comment type="similarity">
    <text evidence="2 9">Belongs to the branched chain amino acid transporter family.</text>
</comment>
<feature type="transmembrane region" description="Helical" evidence="9">
    <location>
        <begin position="154"/>
        <end position="177"/>
    </location>
</feature>
<dbReference type="GO" id="GO:0015188">
    <property type="term" value="F:L-isoleucine transmembrane transporter activity"/>
    <property type="evidence" value="ECO:0007669"/>
    <property type="project" value="TreeGrafter"/>
</dbReference>
<evidence type="ECO:0000256" key="1">
    <source>
        <dbReference type="ARBA" id="ARBA00004651"/>
    </source>
</evidence>
<dbReference type="AlphaFoldDB" id="A0A926NGW0"/>
<proteinExistence type="inferred from homology"/>
<dbReference type="PANTHER" id="PTHR30588:SF8">
    <property type="entry name" value="BRANCHED-CHAIN AMINO ACID PERMEASE BRAB"/>
    <property type="match status" value="1"/>
</dbReference>
<dbReference type="GO" id="GO:0015818">
    <property type="term" value="P:isoleucine transport"/>
    <property type="evidence" value="ECO:0007669"/>
    <property type="project" value="TreeGrafter"/>
</dbReference>
<sequence length="445" mass="47303">MKNISLKQTVFMGLMLFALFFGAGNLIFPPSIGQAAGTNFWAAISGFIITAVGLPLLGIIAVAKTGSDLEGLSSKVHPIFGVIFTSILYLTIGPFFAIPRTATVSFETGISGLLPEQLANQPALALLLYAIIYFAIAYWVCLNPSKLVDRIGNILTPAILVIIAILVGKGLILPIGTMGSPQESYQDGVFFKGFTEGYLTMDALASVTFGIVVITLMKQQGITSKKHIEKLTIKVGTIAALGLALVYISLGYLGSTTQSLGITANGGEILVSMVTALLGNIGLVLLGTVLTLACFTTTVGLVVACSQYFEKLYPKITYKQYVLIFCLISATISNLGLTNIIEYSVPVLTMIYPLTIVLILLSLFQNELNAGQPVYVGGMIGSAVISFVEGLTGMGINLKGIVSVYENIPFYSQGLGWVIPAIIGILVGFVIQHRTPVHKLAKSEN</sequence>
<keyword evidence="4" id="KW-1003">Cell membrane</keyword>
<evidence type="ECO:0000256" key="5">
    <source>
        <dbReference type="ARBA" id="ARBA00022692"/>
    </source>
</evidence>
<dbReference type="Proteomes" id="UP000626844">
    <property type="component" value="Unassembled WGS sequence"/>
</dbReference>
<dbReference type="Pfam" id="PF05525">
    <property type="entry name" value="Branch_AA_trans"/>
    <property type="match status" value="1"/>
</dbReference>
<dbReference type="GO" id="GO:0005886">
    <property type="term" value="C:plasma membrane"/>
    <property type="evidence" value="ECO:0007669"/>
    <property type="project" value="UniProtKB-SubCell"/>
</dbReference>
<feature type="transmembrane region" description="Helical" evidence="9">
    <location>
        <begin position="197"/>
        <end position="217"/>
    </location>
</feature>
<evidence type="ECO:0000256" key="7">
    <source>
        <dbReference type="ARBA" id="ARBA00022989"/>
    </source>
</evidence>
<evidence type="ECO:0000256" key="2">
    <source>
        <dbReference type="ARBA" id="ARBA00008540"/>
    </source>
</evidence>
<reference evidence="10" key="1">
    <citation type="submission" date="2020-09" db="EMBL/GenBank/DDBJ databases">
        <title>A novel bacterium of genus Bacillus, isolated from South China Sea.</title>
        <authorList>
            <person name="Huang H."/>
            <person name="Mo K."/>
            <person name="Hu Y."/>
        </authorList>
    </citation>
    <scope>NUCLEOTIDE SEQUENCE</scope>
    <source>
        <strain evidence="10">IB182487</strain>
    </source>
</reference>
<feature type="transmembrane region" description="Helical" evidence="9">
    <location>
        <begin position="321"/>
        <end position="341"/>
    </location>
</feature>
<keyword evidence="5 9" id="KW-0812">Transmembrane</keyword>
<keyword evidence="8 9" id="KW-0472">Membrane</keyword>
<dbReference type="InterPro" id="IPR004685">
    <property type="entry name" value="Brnchd-chn_aa_trnsp_Livcs"/>
</dbReference>
<accession>A0A926NGW0</accession>
<feature type="transmembrane region" description="Helical" evidence="9">
    <location>
        <begin position="347"/>
        <end position="364"/>
    </location>
</feature>